<sequence>MEIRQEWLAHGLSTEPADRTAAQGCITRLYARVSRPRPRFVWVDSPRSALPLVAGLPTHEALHSWVRDRRPPGKPPVMSDLLAALSRLRGSLEETLVHPDLLPAPPPAAKPQPKSDKARKPDWATLTPTDALVAGAPLREVLRISVWHALRTSLADGIYLPVRAALPTDGPVPSAFYGQQDAYWVAFYDALRRLGLTRYGRADDAQLDDWAILARTCGWWWPGEDVCVIVERPAAFRGNAFVEYRDGWRPDLRDRGLVLAA</sequence>
<feature type="compositionally biased region" description="Basic and acidic residues" evidence="1">
    <location>
        <begin position="113"/>
        <end position="122"/>
    </location>
</feature>
<gene>
    <name evidence="3" type="ORF">GCM10009681_24650</name>
</gene>
<dbReference type="Pfam" id="PF20530">
    <property type="entry name" value="DUF6745"/>
    <property type="match status" value="1"/>
</dbReference>
<reference evidence="4" key="1">
    <citation type="journal article" date="2019" name="Int. J. Syst. Evol. Microbiol.">
        <title>The Global Catalogue of Microorganisms (GCM) 10K type strain sequencing project: providing services to taxonomists for standard genome sequencing and annotation.</title>
        <authorList>
            <consortium name="The Broad Institute Genomics Platform"/>
            <consortium name="The Broad Institute Genome Sequencing Center for Infectious Disease"/>
            <person name="Wu L."/>
            <person name="Ma J."/>
        </authorList>
    </citation>
    <scope>NUCLEOTIDE SEQUENCE [LARGE SCALE GENOMIC DNA]</scope>
    <source>
        <strain evidence="4">JCM 13249</strain>
    </source>
</reference>
<organism evidence="3 4">
    <name type="scientific">Luedemannella helvata</name>
    <dbReference type="NCBI Taxonomy" id="349315"/>
    <lineage>
        <taxon>Bacteria</taxon>
        <taxon>Bacillati</taxon>
        <taxon>Actinomycetota</taxon>
        <taxon>Actinomycetes</taxon>
        <taxon>Micromonosporales</taxon>
        <taxon>Micromonosporaceae</taxon>
        <taxon>Luedemannella</taxon>
    </lineage>
</organism>
<keyword evidence="4" id="KW-1185">Reference proteome</keyword>
<dbReference type="Proteomes" id="UP001500655">
    <property type="component" value="Unassembled WGS sequence"/>
</dbReference>
<evidence type="ECO:0000256" key="1">
    <source>
        <dbReference type="SAM" id="MobiDB-lite"/>
    </source>
</evidence>
<protein>
    <recommendedName>
        <fullName evidence="2">DUF6745 domain-containing protein</fullName>
    </recommendedName>
</protein>
<dbReference type="EMBL" id="BAAALS010000010">
    <property type="protein sequence ID" value="GAA1752802.1"/>
    <property type="molecule type" value="Genomic_DNA"/>
</dbReference>
<dbReference type="RefSeq" id="WP_344080386.1">
    <property type="nucleotide sequence ID" value="NZ_BAAALS010000010.1"/>
</dbReference>
<feature type="region of interest" description="Disordered" evidence="1">
    <location>
        <begin position="98"/>
        <end position="122"/>
    </location>
</feature>
<comment type="caution">
    <text evidence="3">The sequence shown here is derived from an EMBL/GenBank/DDBJ whole genome shotgun (WGS) entry which is preliminary data.</text>
</comment>
<name>A0ABP4WE35_9ACTN</name>
<dbReference type="InterPro" id="IPR046633">
    <property type="entry name" value="DUF6745"/>
</dbReference>
<evidence type="ECO:0000259" key="2">
    <source>
        <dbReference type="Pfam" id="PF20530"/>
    </source>
</evidence>
<evidence type="ECO:0000313" key="4">
    <source>
        <dbReference type="Proteomes" id="UP001500655"/>
    </source>
</evidence>
<evidence type="ECO:0000313" key="3">
    <source>
        <dbReference type="EMBL" id="GAA1752802.1"/>
    </source>
</evidence>
<proteinExistence type="predicted"/>
<accession>A0ABP4WE35</accession>
<feature type="domain" description="DUF6745" evidence="2">
    <location>
        <begin position="175"/>
        <end position="237"/>
    </location>
</feature>